<feature type="region of interest" description="Disordered" evidence="2">
    <location>
        <begin position="222"/>
        <end position="260"/>
    </location>
</feature>
<accession>A0A067SUW8</accession>
<dbReference type="HOGENOM" id="CLU_594533_0_0_1"/>
<organism evidence="3 4">
    <name type="scientific">Galerina marginata (strain CBS 339.88)</name>
    <dbReference type="NCBI Taxonomy" id="685588"/>
    <lineage>
        <taxon>Eukaryota</taxon>
        <taxon>Fungi</taxon>
        <taxon>Dikarya</taxon>
        <taxon>Basidiomycota</taxon>
        <taxon>Agaricomycotina</taxon>
        <taxon>Agaricomycetes</taxon>
        <taxon>Agaricomycetidae</taxon>
        <taxon>Agaricales</taxon>
        <taxon>Agaricineae</taxon>
        <taxon>Strophariaceae</taxon>
        <taxon>Galerina</taxon>
    </lineage>
</organism>
<dbReference type="OrthoDB" id="2690792at2759"/>
<dbReference type="AlphaFoldDB" id="A0A067SUW8"/>
<keyword evidence="4" id="KW-1185">Reference proteome</keyword>
<evidence type="ECO:0000313" key="4">
    <source>
        <dbReference type="Proteomes" id="UP000027222"/>
    </source>
</evidence>
<feature type="region of interest" description="Disordered" evidence="2">
    <location>
        <begin position="316"/>
        <end position="366"/>
    </location>
</feature>
<evidence type="ECO:0000256" key="2">
    <source>
        <dbReference type="SAM" id="MobiDB-lite"/>
    </source>
</evidence>
<feature type="compositionally biased region" description="Low complexity" evidence="2">
    <location>
        <begin position="350"/>
        <end position="366"/>
    </location>
</feature>
<dbReference type="EMBL" id="KL142396">
    <property type="protein sequence ID" value="KDR70558.1"/>
    <property type="molecule type" value="Genomic_DNA"/>
</dbReference>
<keyword evidence="1" id="KW-0175">Coiled coil</keyword>
<feature type="compositionally biased region" description="Low complexity" evidence="2">
    <location>
        <begin position="323"/>
        <end position="332"/>
    </location>
</feature>
<name>A0A067SUW8_GALM3</name>
<feature type="compositionally biased region" description="Polar residues" evidence="2">
    <location>
        <begin position="1"/>
        <end position="16"/>
    </location>
</feature>
<feature type="region of interest" description="Disordered" evidence="2">
    <location>
        <begin position="1"/>
        <end position="22"/>
    </location>
</feature>
<protein>
    <submittedName>
        <fullName evidence="3">Uncharacterized protein</fullName>
    </submittedName>
</protein>
<dbReference type="STRING" id="685588.A0A067SUW8"/>
<evidence type="ECO:0000256" key="1">
    <source>
        <dbReference type="SAM" id="Coils"/>
    </source>
</evidence>
<feature type="coiled-coil region" evidence="1">
    <location>
        <begin position="260"/>
        <end position="308"/>
    </location>
</feature>
<gene>
    <name evidence="3" type="ORF">GALMADRAFT_229951</name>
</gene>
<sequence length="428" mass="47282">MKQTDNQVPLSTTSPLPSFVNPAMPGQDDVPIVPWNLLQFNMNHMYHLRRHLGVLPIYEGLYTSKRANFDASDLAWFAEGMHHDGQHRHSDNEFHPIYMNLHQESLLGPSGKFDRKTLLQRLQNLTFDLATLWDRASGGTTLIVHANPTMVPGTPPRPEFMKANVYLPPAFLEHNPHLHTTISHIVQLFLETVGVRTVVQWTRRARRNLHYSLNQTRIVNPNPKAVGIPNPEPDTSHYVFLGQPASNPPSSPAPASSLSSDQLEARVADLAVQLLHAEETVAVLSAEKAAVQDELEAGKQQITALETELRLHTHPNDITQHDTFPPAYATSPATPPRHRTNHAGTPHPGPSRTPAAAPSTPYSPRTPAQQSVRLYIAYLRNEGLEHLTGGVSLAIRATEHAAWIEEFEKIGVPSTIAAKLVTVVGLDG</sequence>
<reference evidence="4" key="1">
    <citation type="journal article" date="2014" name="Proc. Natl. Acad. Sci. U.S.A.">
        <title>Extensive sampling of basidiomycete genomes demonstrates inadequacy of the white-rot/brown-rot paradigm for wood decay fungi.</title>
        <authorList>
            <person name="Riley R."/>
            <person name="Salamov A.A."/>
            <person name="Brown D.W."/>
            <person name="Nagy L.G."/>
            <person name="Floudas D."/>
            <person name="Held B.W."/>
            <person name="Levasseur A."/>
            <person name="Lombard V."/>
            <person name="Morin E."/>
            <person name="Otillar R."/>
            <person name="Lindquist E.A."/>
            <person name="Sun H."/>
            <person name="LaButti K.M."/>
            <person name="Schmutz J."/>
            <person name="Jabbour D."/>
            <person name="Luo H."/>
            <person name="Baker S.E."/>
            <person name="Pisabarro A.G."/>
            <person name="Walton J.D."/>
            <person name="Blanchette R.A."/>
            <person name="Henrissat B."/>
            <person name="Martin F."/>
            <person name="Cullen D."/>
            <person name="Hibbett D.S."/>
            <person name="Grigoriev I.V."/>
        </authorList>
    </citation>
    <scope>NUCLEOTIDE SEQUENCE [LARGE SCALE GENOMIC DNA]</scope>
    <source>
        <strain evidence="4">CBS 339.88</strain>
    </source>
</reference>
<evidence type="ECO:0000313" key="3">
    <source>
        <dbReference type="EMBL" id="KDR70558.1"/>
    </source>
</evidence>
<dbReference type="Proteomes" id="UP000027222">
    <property type="component" value="Unassembled WGS sequence"/>
</dbReference>
<proteinExistence type="predicted"/>